<organism evidence="2 3">
    <name type="scientific">Dactylosporangium siamense</name>
    <dbReference type="NCBI Taxonomy" id="685454"/>
    <lineage>
        <taxon>Bacteria</taxon>
        <taxon>Bacillati</taxon>
        <taxon>Actinomycetota</taxon>
        <taxon>Actinomycetes</taxon>
        <taxon>Micromonosporales</taxon>
        <taxon>Micromonosporaceae</taxon>
        <taxon>Dactylosporangium</taxon>
    </lineage>
</organism>
<evidence type="ECO:0000313" key="2">
    <source>
        <dbReference type="EMBL" id="GIG48781.1"/>
    </source>
</evidence>
<name>A0A919PQE1_9ACTN</name>
<feature type="domain" description="DinB-like" evidence="1">
    <location>
        <begin position="199"/>
        <end position="344"/>
    </location>
</feature>
<keyword evidence="3" id="KW-1185">Reference proteome</keyword>
<accession>A0A919PQE1</accession>
<reference evidence="2" key="1">
    <citation type="submission" date="2021-01" db="EMBL/GenBank/DDBJ databases">
        <title>Whole genome shotgun sequence of Dactylosporangium siamense NBRC 106093.</title>
        <authorList>
            <person name="Komaki H."/>
            <person name="Tamura T."/>
        </authorList>
    </citation>
    <scope>NUCLEOTIDE SEQUENCE</scope>
    <source>
        <strain evidence="2">NBRC 106093</strain>
    </source>
</reference>
<gene>
    <name evidence="2" type="ORF">Dsi01nite_068220</name>
</gene>
<sequence>MPFLFPEVGDVEDERAAIGVLGPVDPHARSRVRVGWRAQRPPRPIVSAWLGDRAIGPTQHTTVAAIWAIWARAGWSGWPGCRVQWSWSWSVGGAAGRSRIRETVPMSAEYTQSDQFRDARIHMCDLSGLEIRDCDVTGLKIVDCYGGNVSLGGGFERVVVNDVDVTAYVEAELDRLHPNRVLAREATSAAEYRAAWDAIEKQWEETLDRARRLPEAKLHEQVDGEWSFVETQRHLLMAADAWIGNAVLEEDAPYHPLGLPGGGMPAEASAKLGLTLDATPTLDEVLAPRLARMATVRRAVDGLTEAELDRVCGRKPADPYPDKDYVVRRCLTVVCKEEAEHHRYAVRDLTVLEAGARTE</sequence>
<dbReference type="AlphaFoldDB" id="A0A919PQE1"/>
<dbReference type="EMBL" id="BONQ01000108">
    <property type="protein sequence ID" value="GIG48781.1"/>
    <property type="molecule type" value="Genomic_DNA"/>
</dbReference>
<protein>
    <recommendedName>
        <fullName evidence="1">DinB-like domain-containing protein</fullName>
    </recommendedName>
</protein>
<dbReference type="Pfam" id="PF12867">
    <property type="entry name" value="DinB_2"/>
    <property type="match status" value="1"/>
</dbReference>
<dbReference type="Proteomes" id="UP000660611">
    <property type="component" value="Unassembled WGS sequence"/>
</dbReference>
<evidence type="ECO:0000313" key="3">
    <source>
        <dbReference type="Proteomes" id="UP000660611"/>
    </source>
</evidence>
<dbReference type="InterPro" id="IPR034660">
    <property type="entry name" value="DinB/YfiT-like"/>
</dbReference>
<dbReference type="InterPro" id="IPR024775">
    <property type="entry name" value="DinB-like"/>
</dbReference>
<dbReference type="SUPFAM" id="SSF109854">
    <property type="entry name" value="DinB/YfiT-like putative metalloenzymes"/>
    <property type="match status" value="1"/>
</dbReference>
<dbReference type="Gene3D" id="1.20.120.450">
    <property type="entry name" value="dinb family like domain"/>
    <property type="match status" value="1"/>
</dbReference>
<proteinExistence type="predicted"/>
<comment type="caution">
    <text evidence="2">The sequence shown here is derived from an EMBL/GenBank/DDBJ whole genome shotgun (WGS) entry which is preliminary data.</text>
</comment>
<evidence type="ECO:0000259" key="1">
    <source>
        <dbReference type="Pfam" id="PF12867"/>
    </source>
</evidence>